<dbReference type="PANTHER" id="PTHR43190">
    <property type="entry name" value="N-ACETYL-D-GLUCOSAMINE KINASE"/>
    <property type="match status" value="1"/>
</dbReference>
<evidence type="ECO:0000259" key="1">
    <source>
        <dbReference type="Pfam" id="PF01869"/>
    </source>
</evidence>
<organism evidence="2 3">
    <name type="scientific">Alteromonas australica</name>
    <dbReference type="NCBI Taxonomy" id="589873"/>
    <lineage>
        <taxon>Bacteria</taxon>
        <taxon>Pseudomonadati</taxon>
        <taxon>Pseudomonadota</taxon>
        <taxon>Gammaproteobacteria</taxon>
        <taxon>Alteromonadales</taxon>
        <taxon>Alteromonadaceae</taxon>
        <taxon>Alteromonas/Salinimonas group</taxon>
        <taxon>Alteromonas</taxon>
    </lineage>
</organism>
<dbReference type="InterPro" id="IPR052519">
    <property type="entry name" value="Euk-type_GlcNAc_Kinase"/>
</dbReference>
<dbReference type="Gene3D" id="3.30.420.40">
    <property type="match status" value="2"/>
</dbReference>
<dbReference type="InterPro" id="IPR002731">
    <property type="entry name" value="ATPase_BadF"/>
</dbReference>
<evidence type="ECO:0000313" key="2">
    <source>
        <dbReference type="EMBL" id="AIF97967.1"/>
    </source>
</evidence>
<dbReference type="KEGG" id="aal:EP13_04220"/>
<dbReference type="SUPFAM" id="SSF53067">
    <property type="entry name" value="Actin-like ATPase domain"/>
    <property type="match status" value="2"/>
</dbReference>
<reference evidence="2 3" key="1">
    <citation type="submission" date="2014-06" db="EMBL/GenBank/DDBJ databases">
        <title>Genomes of Alteromonas australica, a world apart.</title>
        <authorList>
            <person name="Gonzaga A."/>
            <person name="Lopez-Perez M."/>
            <person name="Rodriguez-Valera F."/>
        </authorList>
    </citation>
    <scope>NUCLEOTIDE SEQUENCE [LARGE SCALE GENOMIC DNA]</scope>
    <source>
        <strain evidence="2 3">H 17</strain>
    </source>
</reference>
<dbReference type="eggNOG" id="COG2971">
    <property type="taxonomic scope" value="Bacteria"/>
</dbReference>
<proteinExistence type="predicted"/>
<name>A0A075P3U1_9ALTE</name>
<dbReference type="EMBL" id="CP008849">
    <property type="protein sequence ID" value="AIF97967.1"/>
    <property type="molecule type" value="Genomic_DNA"/>
</dbReference>
<feature type="domain" description="ATPase BadF/BadG/BcrA/BcrD type" evidence="1">
    <location>
        <begin position="8"/>
        <end position="257"/>
    </location>
</feature>
<keyword evidence="3" id="KW-1185">Reference proteome</keyword>
<dbReference type="PANTHER" id="PTHR43190:SF3">
    <property type="entry name" value="N-ACETYL-D-GLUCOSAMINE KINASE"/>
    <property type="match status" value="1"/>
</dbReference>
<evidence type="ECO:0000313" key="3">
    <source>
        <dbReference type="Proteomes" id="UP000056090"/>
    </source>
</evidence>
<dbReference type="Pfam" id="PF01869">
    <property type="entry name" value="BcrAD_BadFG"/>
    <property type="match status" value="1"/>
</dbReference>
<dbReference type="Proteomes" id="UP000056090">
    <property type="component" value="Chromosome"/>
</dbReference>
<sequence>MSPCEYFIGIDGGGTQCRAQLEDSDGYVLGTATSGPANIVSNKVQATQSILMAVNGAVESSGLSIALNELHVAAGLAGANVAAAKTTFDAQHWPFRTYATLSDLHAACLGAHKGEDGILVICGTGSAATCYREAGFSDKGGYGLTLGDNGSGAWLGVEAVRHTLLCIDALTSHSLLSRNIMTHFGVVDGVDMIEKTMHFCASDFGKLSPLVFAAFNEGCEAAASIIHLGAGYLSQLIRSMSQDRPLPVALVGGLAEPYQPLLGKDISKQLCVPAHNAQKGAIHYLKETLLKSNAEPPLKT</sequence>
<dbReference type="AlphaFoldDB" id="A0A075P3U1"/>
<gene>
    <name evidence="2" type="ORF">EP13_04220</name>
</gene>
<dbReference type="InterPro" id="IPR043129">
    <property type="entry name" value="ATPase_NBD"/>
</dbReference>
<dbReference type="RefSeq" id="WP_044056158.1">
    <property type="nucleotide sequence ID" value="NZ_CBCSKJ010000001.1"/>
</dbReference>
<dbReference type="CDD" id="cd24082">
    <property type="entry name" value="ASKHA_NBD_GspK-like"/>
    <property type="match status" value="1"/>
</dbReference>
<accession>A0A075P3U1</accession>
<dbReference type="GeneID" id="78254138"/>
<protein>
    <recommendedName>
        <fullName evidence="1">ATPase BadF/BadG/BcrA/BcrD type domain-containing protein</fullName>
    </recommendedName>
</protein>